<comment type="caution">
    <text evidence="2">The sequence shown here is derived from an EMBL/GenBank/DDBJ whole genome shotgun (WGS) entry which is preliminary data.</text>
</comment>
<evidence type="ECO:0000313" key="2">
    <source>
        <dbReference type="EMBL" id="CAI6335341.1"/>
    </source>
</evidence>
<protein>
    <submittedName>
        <fullName evidence="2">Uncharacterized protein</fullName>
    </submittedName>
</protein>
<dbReference type="Proteomes" id="UP001152607">
    <property type="component" value="Unassembled WGS sequence"/>
</dbReference>
<accession>A0A9W4UFP2</accession>
<feature type="region of interest" description="Disordered" evidence="1">
    <location>
        <begin position="15"/>
        <end position="49"/>
    </location>
</feature>
<evidence type="ECO:0000313" key="3">
    <source>
        <dbReference type="Proteomes" id="UP001152607"/>
    </source>
</evidence>
<reference evidence="2" key="1">
    <citation type="submission" date="2023-01" db="EMBL/GenBank/DDBJ databases">
        <authorList>
            <person name="Van Ghelder C."/>
            <person name="Rancurel C."/>
        </authorList>
    </citation>
    <scope>NUCLEOTIDE SEQUENCE</scope>
    <source>
        <strain evidence="2">CNCM I-4278</strain>
    </source>
</reference>
<proteinExistence type="predicted"/>
<feature type="compositionally biased region" description="Polar residues" evidence="1">
    <location>
        <begin position="30"/>
        <end position="41"/>
    </location>
</feature>
<name>A0A9W4UFP2_9PLEO</name>
<dbReference type="EMBL" id="CAOQHR010000005">
    <property type="protein sequence ID" value="CAI6335341.1"/>
    <property type="molecule type" value="Genomic_DNA"/>
</dbReference>
<sequence>MGPAGVNDYRYQVQRSTVRRRSGQPACATQARSGQARTGQDSRLRGVRAGGGSRWRGIISIVSGRDTHRGERGGFIRLVSHHSVSFTLHLFSHFTLQPVLAAKLVKSKVTSSVSTYLGTHTYSTYIPTCLLDYLGTARTSVRGTLLGCLSWTSELWSPSVTCLLPHYGILLLVALASAHDCF</sequence>
<keyword evidence="3" id="KW-1185">Reference proteome</keyword>
<gene>
    <name evidence="2" type="ORF">PDIGIT_LOCUS8421</name>
</gene>
<organism evidence="2 3">
    <name type="scientific">Periconia digitata</name>
    <dbReference type="NCBI Taxonomy" id="1303443"/>
    <lineage>
        <taxon>Eukaryota</taxon>
        <taxon>Fungi</taxon>
        <taxon>Dikarya</taxon>
        <taxon>Ascomycota</taxon>
        <taxon>Pezizomycotina</taxon>
        <taxon>Dothideomycetes</taxon>
        <taxon>Pleosporomycetidae</taxon>
        <taxon>Pleosporales</taxon>
        <taxon>Massarineae</taxon>
        <taxon>Periconiaceae</taxon>
        <taxon>Periconia</taxon>
    </lineage>
</organism>
<dbReference type="AlphaFoldDB" id="A0A9W4UFP2"/>
<evidence type="ECO:0000256" key="1">
    <source>
        <dbReference type="SAM" id="MobiDB-lite"/>
    </source>
</evidence>